<sequence>MEDGNKITDKVIRRVSSRSRRIALRARRETGSSSSESELDTQSPKVLRKIGSSDHSKPSAFGSSGNSTNISINNSNNSSNNNNALQKKRALTNTRTVRLKQRQQSIKPLSSCSKGDARRKSADNHDTATTQQENTTNDHCQTLLPSNALVRYSKQEDAAGSLPLESQSKLLPLSPSAAAAATTTTTQLLSSSGQQKLNNYVDDPNTGESEDADYVSDDHSYSRPSKSNVELDVSMDESLAESSGRESGYLSSIDLSFLNRSGTSSISPPTISPHSAATAFSQHNSSLGYSSCISNASKDKSKLSCLHLLKPEADIEADVDEDDDDADDENSNVILKRKNVAGIQITTKIPSSTSTSSLGSAILSPQQSLSFLLSCSKATKKFVDVDSDVAVPDYVTTTNLLKQSVIETKYVTAIFEMTVGGIDELIADVNNELKTWFNSELGLMGIACEIQWSVPEKYRNRTLEMRMKSALHASLRENNLRVLNMKNNFGVYMPLTLAAAVTQENCGRDQKLNSFQGIYRRFYESLLPYQHKETGKYHASYWKLDTDTLRNLPTPKPQQFIFGSNPTELDRGSLIALNVIALKVANNK</sequence>
<dbReference type="STRING" id="451379.A0A0N5AJL6"/>
<feature type="compositionally biased region" description="Low complexity" evidence="1">
    <location>
        <begin position="182"/>
        <end position="197"/>
    </location>
</feature>
<proteinExistence type="predicted"/>
<organism evidence="2 3">
    <name type="scientific">Syphacia muris</name>
    <dbReference type="NCBI Taxonomy" id="451379"/>
    <lineage>
        <taxon>Eukaryota</taxon>
        <taxon>Metazoa</taxon>
        <taxon>Ecdysozoa</taxon>
        <taxon>Nematoda</taxon>
        <taxon>Chromadorea</taxon>
        <taxon>Rhabditida</taxon>
        <taxon>Spirurina</taxon>
        <taxon>Oxyuridomorpha</taxon>
        <taxon>Oxyuroidea</taxon>
        <taxon>Oxyuridae</taxon>
        <taxon>Syphacia</taxon>
    </lineage>
</organism>
<feature type="compositionally biased region" description="Low complexity" evidence="1">
    <location>
        <begin position="62"/>
        <end position="83"/>
    </location>
</feature>
<keyword evidence="2" id="KW-1185">Reference proteome</keyword>
<protein>
    <submittedName>
        <fullName evidence="3">Uncharacterized protein</fullName>
    </submittedName>
</protein>
<evidence type="ECO:0000313" key="3">
    <source>
        <dbReference type="WBParaSite" id="SMUV_0000466001-mRNA-1"/>
    </source>
</evidence>
<evidence type="ECO:0000256" key="1">
    <source>
        <dbReference type="SAM" id="MobiDB-lite"/>
    </source>
</evidence>
<feature type="region of interest" description="Disordered" evidence="1">
    <location>
        <begin position="1"/>
        <end position="139"/>
    </location>
</feature>
<dbReference type="Proteomes" id="UP000046393">
    <property type="component" value="Unplaced"/>
</dbReference>
<feature type="compositionally biased region" description="Basic and acidic residues" evidence="1">
    <location>
        <begin position="115"/>
        <end position="126"/>
    </location>
</feature>
<reference evidence="3" key="1">
    <citation type="submission" date="2017-02" db="UniProtKB">
        <authorList>
            <consortium name="WormBaseParasite"/>
        </authorList>
    </citation>
    <scope>IDENTIFICATION</scope>
</reference>
<feature type="compositionally biased region" description="Basic and acidic residues" evidence="1">
    <location>
        <begin position="1"/>
        <end position="12"/>
    </location>
</feature>
<feature type="compositionally biased region" description="Polar residues" evidence="1">
    <location>
        <begin position="91"/>
        <end position="113"/>
    </location>
</feature>
<accession>A0A0N5AJL6</accession>
<feature type="compositionally biased region" description="Basic residues" evidence="1">
    <location>
        <begin position="13"/>
        <end position="25"/>
    </location>
</feature>
<dbReference type="WBParaSite" id="SMUV_0000466001-mRNA-1">
    <property type="protein sequence ID" value="SMUV_0000466001-mRNA-1"/>
    <property type="gene ID" value="SMUV_0000466001"/>
</dbReference>
<feature type="region of interest" description="Disordered" evidence="1">
    <location>
        <begin position="182"/>
        <end position="245"/>
    </location>
</feature>
<feature type="compositionally biased region" description="Polar residues" evidence="1">
    <location>
        <begin position="127"/>
        <end position="139"/>
    </location>
</feature>
<evidence type="ECO:0000313" key="2">
    <source>
        <dbReference type="Proteomes" id="UP000046393"/>
    </source>
</evidence>
<dbReference type="AlphaFoldDB" id="A0A0N5AJL6"/>
<name>A0A0N5AJL6_9BILA</name>